<keyword evidence="1" id="KW-1133">Transmembrane helix</keyword>
<evidence type="ECO:0000256" key="1">
    <source>
        <dbReference type="SAM" id="Phobius"/>
    </source>
</evidence>
<proteinExistence type="predicted"/>
<feature type="transmembrane region" description="Helical" evidence="1">
    <location>
        <begin position="171"/>
        <end position="192"/>
    </location>
</feature>
<reference evidence="2 3" key="1">
    <citation type="journal article" date="2015" name="Nature">
        <title>rRNA introns, odd ribosomes, and small enigmatic genomes across a large radiation of phyla.</title>
        <authorList>
            <person name="Brown C.T."/>
            <person name="Hug L.A."/>
            <person name="Thomas B.C."/>
            <person name="Sharon I."/>
            <person name="Castelle C.J."/>
            <person name="Singh A."/>
            <person name="Wilkins M.J."/>
            <person name="Williams K.H."/>
            <person name="Banfield J.F."/>
        </authorList>
    </citation>
    <scope>NUCLEOTIDE SEQUENCE [LARGE SCALE GENOMIC DNA]</scope>
</reference>
<dbReference type="Proteomes" id="UP000034508">
    <property type="component" value="Unassembled WGS sequence"/>
</dbReference>
<keyword evidence="1" id="KW-0812">Transmembrane</keyword>
<gene>
    <name evidence="2" type="ORF">US31_C0015G0012</name>
</gene>
<protein>
    <submittedName>
        <fullName evidence="2">Uncharacterized protein</fullName>
    </submittedName>
</protein>
<feature type="transmembrane region" description="Helical" evidence="1">
    <location>
        <begin position="266"/>
        <end position="286"/>
    </location>
</feature>
<feature type="transmembrane region" description="Helical" evidence="1">
    <location>
        <begin position="82"/>
        <end position="104"/>
    </location>
</feature>
<organism evidence="2 3">
    <name type="scientific">Berkelbacteria bacterium GW2011_GWA1_36_9</name>
    <dbReference type="NCBI Taxonomy" id="1618331"/>
    <lineage>
        <taxon>Bacteria</taxon>
        <taxon>Candidatus Berkelbacteria</taxon>
    </lineage>
</organism>
<accession>A0A0G0IP96</accession>
<dbReference type="AlphaFoldDB" id="A0A0G0IP96"/>
<keyword evidence="1" id="KW-0472">Membrane</keyword>
<evidence type="ECO:0000313" key="2">
    <source>
        <dbReference type="EMBL" id="KKQ17846.1"/>
    </source>
</evidence>
<name>A0A0G0IP96_9BACT</name>
<feature type="transmembrane region" description="Helical" evidence="1">
    <location>
        <begin position="130"/>
        <end position="150"/>
    </location>
</feature>
<dbReference type="EMBL" id="LBSM01000015">
    <property type="protein sequence ID" value="KKQ17846.1"/>
    <property type="molecule type" value="Genomic_DNA"/>
</dbReference>
<sequence>MTNPRVFNYLRDGISRGFNEGLLKQKLLQSGYKQIDIDEALNEIHKVNYSSPARPNIFSNMKPQQGYFNQPNKSDGVKWMKIAGVIGIILSVIFIAFMLTLVFLSSNTDSFQQQIPSPQPNNLIQQSSAIPGWILMAVISVLLILWLIYYKGFVEMGNKTQSKLLTISAKSIIVLTIISILLSVGGIIYINYYLSSAFSQNSIISAEPPANVANIFSFIKIGLIAGGSIFVINIALIFMFSIALIKANGKIKFTLPSGVFYLISSLYYTAFLIFIIFSLFSLFSALSSLSINSPMGGDTGPNQIILGMAAFFTNKIVAIAFLVVSFLALLLGSLSLLDGSKKFESINH</sequence>
<evidence type="ECO:0000313" key="3">
    <source>
        <dbReference type="Proteomes" id="UP000034508"/>
    </source>
</evidence>
<feature type="transmembrane region" description="Helical" evidence="1">
    <location>
        <begin position="316"/>
        <end position="337"/>
    </location>
</feature>
<comment type="caution">
    <text evidence="2">The sequence shown here is derived from an EMBL/GenBank/DDBJ whole genome shotgun (WGS) entry which is preliminary data.</text>
</comment>
<feature type="transmembrane region" description="Helical" evidence="1">
    <location>
        <begin position="212"/>
        <end position="245"/>
    </location>
</feature>